<sequence length="86" mass="9634">MLTIKGNLLNIIPKSEYKKEGETLATPVKAKLQILVENIRSNGTKVKELHTISIPDNKIAFYSDKVNKDVEVHVGIISKQHSFYGV</sequence>
<proteinExistence type="predicted"/>
<evidence type="ECO:0000313" key="1">
    <source>
        <dbReference type="EMBL" id="UTJ06646.1"/>
    </source>
</evidence>
<evidence type="ECO:0000313" key="2">
    <source>
        <dbReference type="Proteomes" id="UP001060012"/>
    </source>
</evidence>
<accession>A0ABY5E3A6</accession>
<name>A0ABY5E3A6_9BACT</name>
<dbReference type="RefSeq" id="WP_254576825.1">
    <property type="nucleotide sequence ID" value="NZ_CP100595.1"/>
</dbReference>
<organism evidence="1 2">
    <name type="scientific">Arcobacter roscoffensis</name>
    <dbReference type="NCBI Taxonomy" id="2961520"/>
    <lineage>
        <taxon>Bacteria</taxon>
        <taxon>Pseudomonadati</taxon>
        <taxon>Campylobacterota</taxon>
        <taxon>Epsilonproteobacteria</taxon>
        <taxon>Campylobacterales</taxon>
        <taxon>Arcobacteraceae</taxon>
        <taxon>Arcobacter</taxon>
    </lineage>
</organism>
<dbReference type="EMBL" id="CP100595">
    <property type="protein sequence ID" value="UTJ06646.1"/>
    <property type="molecule type" value="Genomic_DNA"/>
</dbReference>
<keyword evidence="2" id="KW-1185">Reference proteome</keyword>
<reference evidence="1" key="1">
    <citation type="submission" date="2022-07" db="EMBL/GenBank/DDBJ databases">
        <title>Arcobacter roscoffensis sp. nov., a marine bacterium isolated from coastal seawater collected from Roscoff, France.</title>
        <authorList>
            <person name="Pascual J."/>
            <person name="Lepeaux C."/>
            <person name="Methner A."/>
            <person name="Overmann J."/>
        </authorList>
    </citation>
    <scope>NUCLEOTIDE SEQUENCE</scope>
    <source>
        <strain evidence="1">ARW1-2F2</strain>
    </source>
</reference>
<protein>
    <submittedName>
        <fullName evidence="1">Uncharacterized protein</fullName>
    </submittedName>
</protein>
<dbReference type="Proteomes" id="UP001060012">
    <property type="component" value="Chromosome"/>
</dbReference>
<gene>
    <name evidence="1" type="ORF">NJU99_00725</name>
</gene>